<accession>A0AAX4L1T4</accession>
<dbReference type="SMART" id="SM00382">
    <property type="entry name" value="AAA"/>
    <property type="match status" value="1"/>
</dbReference>
<dbReference type="Gene3D" id="3.40.50.300">
    <property type="entry name" value="P-loop containing nucleotide triphosphate hydrolases"/>
    <property type="match status" value="1"/>
</dbReference>
<proteinExistence type="predicted"/>
<evidence type="ECO:0000259" key="1">
    <source>
        <dbReference type="SMART" id="SM00382"/>
    </source>
</evidence>
<dbReference type="PRINTS" id="PR01874">
    <property type="entry name" value="DNAREPAIRADA"/>
</dbReference>
<dbReference type="InterPro" id="IPR003593">
    <property type="entry name" value="AAA+_ATPase"/>
</dbReference>
<dbReference type="SUPFAM" id="SSF52540">
    <property type="entry name" value="P-loop containing nucleoside triphosphate hydrolases"/>
    <property type="match status" value="1"/>
</dbReference>
<dbReference type="GeneID" id="89335132"/>
<dbReference type="InterPro" id="IPR027417">
    <property type="entry name" value="P-loop_NTPase"/>
</dbReference>
<keyword evidence="3" id="KW-1185">Reference proteome</keyword>
<evidence type="ECO:0000313" key="2">
    <source>
        <dbReference type="EMBL" id="WWQ60538.1"/>
    </source>
</evidence>
<evidence type="ECO:0000313" key="3">
    <source>
        <dbReference type="Proteomes" id="UP001432202"/>
    </source>
</evidence>
<dbReference type="Proteomes" id="UP001432202">
    <property type="component" value="Chromosome"/>
</dbReference>
<protein>
    <submittedName>
        <fullName evidence="2">AAA family ATPase</fullName>
    </submittedName>
</protein>
<organism evidence="2 3">
    <name type="scientific">Sulfolobus tengchongensis</name>
    <dbReference type="NCBI Taxonomy" id="207809"/>
    <lineage>
        <taxon>Archaea</taxon>
        <taxon>Thermoproteota</taxon>
        <taxon>Thermoprotei</taxon>
        <taxon>Sulfolobales</taxon>
        <taxon>Sulfolobaceae</taxon>
        <taxon>Sulfolobus</taxon>
    </lineage>
</organism>
<name>A0AAX4L1T4_9CREN</name>
<dbReference type="EMBL" id="CP146016">
    <property type="protein sequence ID" value="WWQ60538.1"/>
    <property type="molecule type" value="Genomic_DNA"/>
</dbReference>
<reference evidence="2 3" key="1">
    <citation type="submission" date="2024-02" db="EMBL/GenBank/DDBJ databases">
        <title>STSV induces naive adaptation in Sulfolobus.</title>
        <authorList>
            <person name="Xiang X."/>
            <person name="Song M."/>
        </authorList>
    </citation>
    <scope>NUCLEOTIDE SEQUENCE [LARGE SCALE GENOMIC DNA]</scope>
    <source>
        <strain evidence="2 3">RT2</strain>
    </source>
</reference>
<sequence length="175" mass="19708">MNLSTFVFERGNLVSIYGDAGVGKTALSLQLALEIKPSVFISTEGSLFEARLEKIKVGEGVYFVSVKSYIELLNAIVNALGYNPRLIIIDSINAFYRYERNMQNLLKILIVLKSISRSNIKTILTWQVSSNNRVPGEKLMRKLSDDVLRMTKYYIIGNLRKCRFMITNGGVTGCL</sequence>
<gene>
    <name evidence="2" type="ORF">V6M85_00145</name>
</gene>
<dbReference type="RefSeq" id="WP_338601457.1">
    <property type="nucleotide sequence ID" value="NZ_CP146016.1"/>
</dbReference>
<dbReference type="AlphaFoldDB" id="A0AAX4L1T4"/>
<feature type="domain" description="AAA+ ATPase" evidence="1">
    <location>
        <begin position="10"/>
        <end position="170"/>
    </location>
</feature>